<dbReference type="EMBL" id="JACHXZ010000002">
    <property type="protein sequence ID" value="MBB3168360.1"/>
    <property type="molecule type" value="Genomic_DNA"/>
</dbReference>
<dbReference type="Proteomes" id="UP000559987">
    <property type="component" value="Unassembled WGS sequence"/>
</dbReference>
<keyword evidence="2" id="KW-0012">Acyltransferase</keyword>
<dbReference type="PANTHER" id="PTHR43300">
    <property type="entry name" value="ACETYLTRANSFERASE"/>
    <property type="match status" value="1"/>
</dbReference>
<reference evidence="2 3" key="1">
    <citation type="submission" date="2020-08" db="EMBL/GenBank/DDBJ databases">
        <title>Genomic Encyclopedia of Type Strains, Phase III (KMG-III): the genomes of soil and plant-associated and newly described type strains.</title>
        <authorList>
            <person name="Whitman W."/>
        </authorList>
    </citation>
    <scope>NUCLEOTIDE SEQUENCE [LARGE SCALE GENOMIC DNA]</scope>
    <source>
        <strain evidence="2 3">CECT 8571</strain>
    </source>
</reference>
<dbReference type="InterPro" id="IPR011004">
    <property type="entry name" value="Trimer_LpxA-like_sf"/>
</dbReference>
<evidence type="ECO:0000313" key="3">
    <source>
        <dbReference type="Proteomes" id="UP000559987"/>
    </source>
</evidence>
<proteinExistence type="inferred from homology"/>
<dbReference type="InterPro" id="IPR050179">
    <property type="entry name" value="Trans_hexapeptide_repeat"/>
</dbReference>
<dbReference type="RefSeq" id="WP_183909846.1">
    <property type="nucleotide sequence ID" value="NZ_JACHXZ010000002.1"/>
</dbReference>
<dbReference type="AlphaFoldDB" id="A0A839UPA1"/>
<comment type="similarity">
    <text evidence="1">Belongs to the transferase hexapeptide repeat family.</text>
</comment>
<protein>
    <submittedName>
        <fullName evidence="2">UDP-3-O-[3-hydroxymyristoyl] glucosamine N-acyltransferase</fullName>
    </submittedName>
</protein>
<name>A0A839UPA1_9GAMM</name>
<dbReference type="Gene3D" id="2.160.10.10">
    <property type="entry name" value="Hexapeptide repeat proteins"/>
    <property type="match status" value="2"/>
</dbReference>
<evidence type="ECO:0000313" key="2">
    <source>
        <dbReference type="EMBL" id="MBB3168360.1"/>
    </source>
</evidence>
<organism evidence="2 3">
    <name type="scientific">Simiduia aestuariiviva</name>
    <dbReference type="NCBI Taxonomy" id="1510459"/>
    <lineage>
        <taxon>Bacteria</taxon>
        <taxon>Pseudomonadati</taxon>
        <taxon>Pseudomonadota</taxon>
        <taxon>Gammaproteobacteria</taxon>
        <taxon>Cellvibrionales</taxon>
        <taxon>Cellvibrionaceae</taxon>
        <taxon>Simiduia</taxon>
    </lineage>
</organism>
<evidence type="ECO:0000256" key="1">
    <source>
        <dbReference type="ARBA" id="ARBA00007274"/>
    </source>
</evidence>
<dbReference type="GO" id="GO:0016746">
    <property type="term" value="F:acyltransferase activity"/>
    <property type="evidence" value="ECO:0007669"/>
    <property type="project" value="UniProtKB-KW"/>
</dbReference>
<dbReference type="SUPFAM" id="SSF51161">
    <property type="entry name" value="Trimeric LpxA-like enzymes"/>
    <property type="match status" value="1"/>
</dbReference>
<keyword evidence="2" id="KW-0808">Transferase</keyword>
<sequence length="182" mass="19558">MNSFISETATIATDVKIGRFCIVEDGAILESGVSIEDYSMIGANTKIGKGTRIGTYTKVGESVVIGQSCSFTSFCEIRDNCQLGDRVIMGSRGTLSAGTVVEDDVVMKYAFVVTDTPDLSKNNEKSVGRLKKGSKFGASVVIMPAVTVGENSEIGACSQVRKDVPDNEVWFGMPAKFYRPTR</sequence>
<gene>
    <name evidence="2" type="ORF">FHS30_001544</name>
</gene>
<keyword evidence="3" id="KW-1185">Reference proteome</keyword>
<dbReference type="InterPro" id="IPR001451">
    <property type="entry name" value="Hexapep"/>
</dbReference>
<accession>A0A839UPA1</accession>
<comment type="caution">
    <text evidence="2">The sequence shown here is derived from an EMBL/GenBank/DDBJ whole genome shotgun (WGS) entry which is preliminary data.</text>
</comment>
<dbReference type="Pfam" id="PF00132">
    <property type="entry name" value="Hexapep"/>
    <property type="match status" value="1"/>
</dbReference>